<accession>A0A937VWG7</accession>
<dbReference type="Pfam" id="PF13517">
    <property type="entry name" value="FG-GAP_3"/>
    <property type="match status" value="1"/>
</dbReference>
<dbReference type="EMBL" id="VGLS01000008">
    <property type="protein sequence ID" value="MBM3222291.1"/>
    <property type="molecule type" value="Genomic_DNA"/>
</dbReference>
<evidence type="ECO:0000313" key="2">
    <source>
        <dbReference type="EMBL" id="MBM3222291.1"/>
    </source>
</evidence>
<keyword evidence="1" id="KW-0732">Signal</keyword>
<dbReference type="AlphaFoldDB" id="A0A937VWG7"/>
<reference evidence="2" key="1">
    <citation type="submission" date="2019-03" db="EMBL/GenBank/DDBJ databases">
        <title>Lake Tanganyika Metagenome-Assembled Genomes (MAGs).</title>
        <authorList>
            <person name="Tran P."/>
        </authorList>
    </citation>
    <scope>NUCLEOTIDE SEQUENCE</scope>
    <source>
        <strain evidence="2">K_DeepCast_65m_m2_066</strain>
    </source>
</reference>
<dbReference type="InterPro" id="IPR028994">
    <property type="entry name" value="Integrin_alpha_N"/>
</dbReference>
<dbReference type="SUPFAM" id="SSF69318">
    <property type="entry name" value="Integrin alpha N-terminal domain"/>
    <property type="match status" value="1"/>
</dbReference>
<organism evidence="2 3">
    <name type="scientific">Tectimicrobiota bacterium</name>
    <dbReference type="NCBI Taxonomy" id="2528274"/>
    <lineage>
        <taxon>Bacteria</taxon>
        <taxon>Pseudomonadati</taxon>
        <taxon>Nitrospinota/Tectimicrobiota group</taxon>
        <taxon>Candidatus Tectimicrobiota</taxon>
    </lineage>
</organism>
<gene>
    <name evidence="2" type="ORF">FJZ47_00595</name>
</gene>
<dbReference type="InterPro" id="IPR013517">
    <property type="entry name" value="FG-GAP"/>
</dbReference>
<evidence type="ECO:0000313" key="3">
    <source>
        <dbReference type="Proteomes" id="UP000712673"/>
    </source>
</evidence>
<sequence length="58" mass="6292">MAVLRGRGNGTFVRQQPTLRLPDSDLIGLAVADVNNDGKLDIVFIDSRTDAVGIILQR</sequence>
<protein>
    <submittedName>
        <fullName evidence="2">VCBS repeat-containing protein</fullName>
    </submittedName>
</protein>
<comment type="caution">
    <text evidence="2">The sequence shown here is derived from an EMBL/GenBank/DDBJ whole genome shotgun (WGS) entry which is preliminary data.</text>
</comment>
<dbReference type="Proteomes" id="UP000712673">
    <property type="component" value="Unassembled WGS sequence"/>
</dbReference>
<proteinExistence type="predicted"/>
<evidence type="ECO:0000256" key="1">
    <source>
        <dbReference type="ARBA" id="ARBA00022729"/>
    </source>
</evidence>
<name>A0A937VWG7_UNCTE</name>